<dbReference type="InterPro" id="IPR000873">
    <property type="entry name" value="AMP-dep_synth/lig_dom"/>
</dbReference>
<keyword evidence="3" id="KW-0547">Nucleotide-binding</keyword>
<dbReference type="Pfam" id="PF00501">
    <property type="entry name" value="AMP-binding"/>
    <property type="match status" value="1"/>
</dbReference>
<dbReference type="PANTHER" id="PTHR43605:SF10">
    <property type="entry name" value="ACYL-COA SYNTHETASE MEDIUM CHAIN FAMILY MEMBER 3"/>
    <property type="match status" value="1"/>
</dbReference>
<dbReference type="eggNOG" id="COG0365">
    <property type="taxonomic scope" value="Bacteria"/>
</dbReference>
<dbReference type="InterPro" id="IPR045851">
    <property type="entry name" value="AMP-bd_C_sf"/>
</dbReference>
<keyword evidence="2 8" id="KW-0436">Ligase</keyword>
<comment type="caution">
    <text evidence="8">The sequence shown here is derived from an EMBL/GenBank/DDBJ whole genome shotgun (WGS) entry which is preliminary data.</text>
</comment>
<dbReference type="SUPFAM" id="SSF56801">
    <property type="entry name" value="Acetyl-CoA synthetase-like"/>
    <property type="match status" value="1"/>
</dbReference>
<dbReference type="GO" id="GO:0006637">
    <property type="term" value="P:acyl-CoA metabolic process"/>
    <property type="evidence" value="ECO:0007669"/>
    <property type="project" value="TreeGrafter"/>
</dbReference>
<dbReference type="GO" id="GO:0005524">
    <property type="term" value="F:ATP binding"/>
    <property type="evidence" value="ECO:0007669"/>
    <property type="project" value="UniProtKB-KW"/>
</dbReference>
<sequence length="535" mass="58032">MTMLTQTTSYADAQALCSSDKLWELFDGNRERMNIAHECIDRHVDKDQPAIILVRAVGDDETFSFQQIAQASSRFAHYLAQQGVGAGDRVAVMLEPSLAFYVAMFGAMKRGAIAVPLFTLFGPDGIRLRVQDCQPSMLVTNADKAPMVAASDDMRVVIADDAFINSLARFPASYDCDTQADDLAIFQYTSGTTRELPDAVRHTHRALVTLMLAALYGTGVRPGDRYMCPSSPAWGHGLWHGTLAPLALGVTIGAYAGKFNAERLLQALQDHAFNNISAAATHYRMMRNSGAADRYRYRIEKVSFTGEPIDSETSAFVQATFGRPVCSMYGTTEIGVCLVNYPGAADFIVKPGSLGKPVPGLQVQVQDANGAPCPPGVTGELKLWRRDAWLATKDLGRVDEDGYFWHGGRADDVIISAGWTMSAVEIEDAILKHCDVTEAAAIGVPDALRGQVVKAFVVSARPGDDAFVEEIQNTVRSQLAQHEYPRQVVFVPELPKTPAGKIHRRKLREQELAAATAASSNTPADNQNAAPAAHV</sequence>
<evidence type="ECO:0000313" key="8">
    <source>
        <dbReference type="EMBL" id="EFF73056.1"/>
    </source>
</evidence>
<dbReference type="Gene3D" id="3.40.50.12780">
    <property type="entry name" value="N-terminal domain of ligase-like"/>
    <property type="match status" value="1"/>
</dbReference>
<dbReference type="InterPro" id="IPR051087">
    <property type="entry name" value="Mitochondrial_ACSM"/>
</dbReference>
<dbReference type="Gene3D" id="3.30.300.30">
    <property type="match status" value="1"/>
</dbReference>
<dbReference type="PATRIC" id="fig|742159.3.peg.1383"/>
<dbReference type="HOGENOM" id="CLU_000022_59_10_4"/>
<dbReference type="InterPro" id="IPR025110">
    <property type="entry name" value="AMP-bd_C"/>
</dbReference>
<dbReference type="GO" id="GO:0003987">
    <property type="term" value="F:acetate-CoA ligase activity"/>
    <property type="evidence" value="ECO:0007669"/>
    <property type="project" value="UniProtKB-EC"/>
</dbReference>
<dbReference type="GO" id="GO:0004321">
    <property type="term" value="F:fatty-acyl-CoA synthase activity"/>
    <property type="evidence" value="ECO:0007669"/>
    <property type="project" value="TreeGrafter"/>
</dbReference>
<evidence type="ECO:0000256" key="4">
    <source>
        <dbReference type="ARBA" id="ARBA00022840"/>
    </source>
</evidence>
<feature type="compositionally biased region" description="Low complexity" evidence="5">
    <location>
        <begin position="513"/>
        <end position="524"/>
    </location>
</feature>
<gene>
    <name evidence="8" type="primary">acs</name>
    <name evidence="8" type="ORF">HMPREF0004_5675</name>
</gene>
<dbReference type="EMBL" id="ADMS01000128">
    <property type="protein sequence ID" value="EFF73056.1"/>
    <property type="molecule type" value="Genomic_DNA"/>
</dbReference>
<dbReference type="Proteomes" id="UP000004510">
    <property type="component" value="Unassembled WGS sequence"/>
</dbReference>
<dbReference type="InterPro" id="IPR042099">
    <property type="entry name" value="ANL_N_sf"/>
</dbReference>
<feature type="domain" description="AMP-binding enzyme C-terminal" evidence="7">
    <location>
        <begin position="425"/>
        <end position="501"/>
    </location>
</feature>
<comment type="similarity">
    <text evidence="1">Belongs to the ATP-dependent AMP-binding enzyme family.</text>
</comment>
<accession>D4XJM8</accession>
<reference evidence="9" key="1">
    <citation type="submission" date="2010-03" db="EMBL/GenBank/DDBJ databases">
        <title>Complete sequence of Mobiluncus curtisii ATCC 43063.</title>
        <authorList>
            <person name="Muzny D."/>
            <person name="Qin X."/>
            <person name="Deng J."/>
            <person name="Jiang H."/>
            <person name="Liu Y."/>
            <person name="Qu J."/>
            <person name="Song X.-Z."/>
            <person name="Zhang L."/>
            <person name="Thornton R."/>
            <person name="Coyle M."/>
            <person name="Francisco L."/>
            <person name="Jackson L."/>
            <person name="Javaid M."/>
            <person name="Korchina V."/>
            <person name="Kovar C."/>
            <person name="Mata R."/>
            <person name="Mathew T."/>
            <person name="Ngo R."/>
            <person name="Nguyen L."/>
            <person name="Nguyen N."/>
            <person name="Okwuonu G."/>
            <person name="Ongeri F."/>
            <person name="Pham C."/>
            <person name="Simmons D."/>
            <person name="Wilczek-Boney K."/>
            <person name="Hale W."/>
            <person name="Jakkamsetti A."/>
            <person name="Pham P."/>
            <person name="Ruth R."/>
            <person name="San Lucas F."/>
            <person name="Warren J."/>
            <person name="Zhang J."/>
            <person name="Zhao Z."/>
            <person name="Zhou C."/>
            <person name="Zhu D."/>
            <person name="Lee S."/>
            <person name="Bess C."/>
            <person name="Blankenburg K."/>
            <person name="Forbes L."/>
            <person name="Fu Q."/>
            <person name="Gubbala S."/>
            <person name="Hirani K."/>
            <person name="Jayaseelan J.C."/>
            <person name="Lara F."/>
            <person name="Munidasa M."/>
            <person name="Palculict T."/>
            <person name="Patil S."/>
            <person name="Pu L.-L."/>
            <person name="Saada N."/>
            <person name="Tang L."/>
            <person name="Weissenberger G."/>
            <person name="Zhu Y."/>
            <person name="Hemphill L."/>
            <person name="Shang Y."/>
            <person name="Youmans B."/>
            <person name="Ayvaz T."/>
            <person name="Ross M."/>
            <person name="Santibanez J."/>
            <person name="Aqrawi P."/>
            <person name="Gross S."/>
            <person name="Joshi V."/>
            <person name="Fowler G."/>
            <person name="Nazareth L."/>
            <person name="Reid J."/>
            <person name="Worley K."/>
            <person name="Petrosino J."/>
            <person name="Highlander S."/>
            <person name="Gibbs R."/>
            <person name="Gibbs R."/>
        </authorList>
    </citation>
    <scope>NUCLEOTIDE SEQUENCE [LARGE SCALE GENOMIC DNA]</scope>
    <source>
        <strain evidence="9">ATCC 43553</strain>
    </source>
</reference>
<dbReference type="PANTHER" id="PTHR43605">
    <property type="entry name" value="ACYL-COENZYME A SYNTHETASE"/>
    <property type="match status" value="1"/>
</dbReference>
<dbReference type="RefSeq" id="WP_006221831.1">
    <property type="nucleotide sequence ID" value="NZ_GG770409.1"/>
</dbReference>
<dbReference type="OrthoDB" id="9766486at2"/>
<dbReference type="EC" id="6.2.1.1" evidence="8"/>
<feature type="region of interest" description="Disordered" evidence="5">
    <location>
        <begin position="511"/>
        <end position="535"/>
    </location>
</feature>
<evidence type="ECO:0000256" key="2">
    <source>
        <dbReference type="ARBA" id="ARBA00022598"/>
    </source>
</evidence>
<dbReference type="GO" id="GO:0015645">
    <property type="term" value="F:fatty acid ligase activity"/>
    <property type="evidence" value="ECO:0007669"/>
    <property type="project" value="TreeGrafter"/>
</dbReference>
<dbReference type="Pfam" id="PF13193">
    <property type="entry name" value="AMP-binding_C"/>
    <property type="match status" value="1"/>
</dbReference>
<protein>
    <submittedName>
        <fullName evidence="8">AMP-binding enzyme</fullName>
        <ecNumber evidence="8">6.2.1.1</ecNumber>
    </submittedName>
</protein>
<feature type="domain" description="AMP-dependent synthetase/ligase" evidence="6">
    <location>
        <begin position="47"/>
        <end position="381"/>
    </location>
</feature>
<evidence type="ECO:0000313" key="9">
    <source>
        <dbReference type="Proteomes" id="UP000004510"/>
    </source>
</evidence>
<evidence type="ECO:0000256" key="3">
    <source>
        <dbReference type="ARBA" id="ARBA00022741"/>
    </source>
</evidence>
<evidence type="ECO:0000256" key="1">
    <source>
        <dbReference type="ARBA" id="ARBA00006432"/>
    </source>
</evidence>
<evidence type="ECO:0000256" key="5">
    <source>
        <dbReference type="SAM" id="MobiDB-lite"/>
    </source>
</evidence>
<dbReference type="GO" id="GO:0006633">
    <property type="term" value="P:fatty acid biosynthetic process"/>
    <property type="evidence" value="ECO:0007669"/>
    <property type="project" value="TreeGrafter"/>
</dbReference>
<keyword evidence="4" id="KW-0067">ATP-binding</keyword>
<evidence type="ECO:0000259" key="6">
    <source>
        <dbReference type="Pfam" id="PF00501"/>
    </source>
</evidence>
<evidence type="ECO:0000259" key="7">
    <source>
        <dbReference type="Pfam" id="PF13193"/>
    </source>
</evidence>
<organism evidence="8 9">
    <name type="scientific">Achromobacter piechaudii ATCC 43553</name>
    <dbReference type="NCBI Taxonomy" id="742159"/>
    <lineage>
        <taxon>Bacteria</taxon>
        <taxon>Pseudomonadati</taxon>
        <taxon>Pseudomonadota</taxon>
        <taxon>Betaproteobacteria</taxon>
        <taxon>Burkholderiales</taxon>
        <taxon>Alcaligenaceae</taxon>
        <taxon>Achromobacter</taxon>
    </lineage>
</organism>
<proteinExistence type="inferred from homology"/>
<name>D4XJM8_9BURK</name>
<dbReference type="AlphaFoldDB" id="D4XJM8"/>